<keyword evidence="4" id="KW-1185">Reference proteome</keyword>
<name>A0A927I2D4_9HYPH</name>
<dbReference type="SUPFAM" id="SSF51735">
    <property type="entry name" value="NAD(P)-binding Rossmann-fold domains"/>
    <property type="match status" value="1"/>
</dbReference>
<dbReference type="EC" id="4.2.1.45" evidence="3"/>
<evidence type="ECO:0000256" key="1">
    <source>
        <dbReference type="SAM" id="MobiDB-lite"/>
    </source>
</evidence>
<feature type="compositionally biased region" description="Low complexity" evidence="1">
    <location>
        <begin position="365"/>
        <end position="384"/>
    </location>
</feature>
<dbReference type="CDD" id="cd05252">
    <property type="entry name" value="CDP_GD_SDR_e"/>
    <property type="match status" value="1"/>
</dbReference>
<evidence type="ECO:0000313" key="3">
    <source>
        <dbReference type="EMBL" id="MBD3848397.1"/>
    </source>
</evidence>
<dbReference type="InterPro" id="IPR013445">
    <property type="entry name" value="CDP_4_6_deHydtase"/>
</dbReference>
<dbReference type="PANTHER" id="PTHR43000">
    <property type="entry name" value="DTDP-D-GLUCOSE 4,6-DEHYDRATASE-RELATED"/>
    <property type="match status" value="1"/>
</dbReference>
<reference evidence="3" key="1">
    <citation type="submission" date="2020-09" db="EMBL/GenBank/DDBJ databases">
        <title>Bosea spartocytisi sp. nov. a root nodule endophyte of Spartocytisus supranubius in the high mountain ecosystem fo the Teide National Park (Canary Islands, Spain).</title>
        <authorList>
            <person name="Pulido-Suarez L."/>
            <person name="Peix A."/>
            <person name="Igual J.M."/>
            <person name="Socas-Perez N."/>
            <person name="Velazquez E."/>
            <person name="Flores-Felix J.D."/>
            <person name="Leon-Barrios M."/>
        </authorList>
    </citation>
    <scope>NUCLEOTIDE SEQUENCE</scope>
    <source>
        <strain evidence="3">SSUT16</strain>
    </source>
</reference>
<protein>
    <submittedName>
        <fullName evidence="3">CDP-glucose 4,6-dehydratase</fullName>
        <ecNumber evidence="3">4.2.1.45</ecNumber>
    </submittedName>
</protein>
<sequence>MLNRSFWQNRKVFVTGHTGFKGSWLSLWLHALGADVTGYALDPPSEPSLFEQARVGECVRSIRGDVRDFAHLKSALAACNPDVVIHMAAQSVVRYGYDEPVETYATNVMGTVHLFEAVRQLGRPCVVVNVTSDKCYENQEWVWGYRESDPMGGHDPYSNSKGCAELVTGAYRDSYFPPDALSKHGVALASVRAGNAIGGGDWTANQLIPDLVRAFLGRRPCRIRSPAAIRPWQFVLMPLHGYLLLCERLAEDGARFASGWNFGPAETDARPVSWIVDKLVSLWGEGASWTLDGAAHPAEAQLLRLDTSKARAGLDWHPVLQLDQSLAWIVEWYHAFQAGNDLQSLTRRQIERYEYLLQDHAERNASGARPKAAAPAPLLPMAEG</sequence>
<dbReference type="EMBL" id="JACXWY010000018">
    <property type="protein sequence ID" value="MBD3848397.1"/>
    <property type="molecule type" value="Genomic_DNA"/>
</dbReference>
<gene>
    <name evidence="3" type="primary">rfbG</name>
    <name evidence="3" type="ORF">IED13_22095</name>
</gene>
<dbReference type="Gene3D" id="3.90.25.10">
    <property type="entry name" value="UDP-galactose 4-epimerase, domain 1"/>
    <property type="match status" value="1"/>
</dbReference>
<dbReference type="NCBIfam" id="TIGR02622">
    <property type="entry name" value="CDP_4_6_dhtase"/>
    <property type="match status" value="1"/>
</dbReference>
<evidence type="ECO:0000313" key="4">
    <source>
        <dbReference type="Proteomes" id="UP000619295"/>
    </source>
</evidence>
<dbReference type="RefSeq" id="WP_191125482.1">
    <property type="nucleotide sequence ID" value="NZ_JACXWY010000018.1"/>
</dbReference>
<dbReference type="AlphaFoldDB" id="A0A927I2D4"/>
<dbReference type="InterPro" id="IPR036291">
    <property type="entry name" value="NAD(P)-bd_dom_sf"/>
</dbReference>
<comment type="caution">
    <text evidence="3">The sequence shown here is derived from an EMBL/GenBank/DDBJ whole genome shotgun (WGS) entry which is preliminary data.</text>
</comment>
<keyword evidence="3" id="KW-0456">Lyase</keyword>
<organism evidence="3 4">
    <name type="scientific">Bosea spartocytisi</name>
    <dbReference type="NCBI Taxonomy" id="2773451"/>
    <lineage>
        <taxon>Bacteria</taxon>
        <taxon>Pseudomonadati</taxon>
        <taxon>Pseudomonadota</taxon>
        <taxon>Alphaproteobacteria</taxon>
        <taxon>Hyphomicrobiales</taxon>
        <taxon>Boseaceae</taxon>
        <taxon>Bosea</taxon>
    </lineage>
</organism>
<dbReference type="Pfam" id="PF16363">
    <property type="entry name" value="GDP_Man_Dehyd"/>
    <property type="match status" value="1"/>
</dbReference>
<feature type="domain" description="NAD(P)-binding" evidence="2">
    <location>
        <begin position="13"/>
        <end position="175"/>
    </location>
</feature>
<dbReference type="Gene3D" id="3.40.50.720">
    <property type="entry name" value="NAD(P)-binding Rossmann-like Domain"/>
    <property type="match status" value="1"/>
</dbReference>
<feature type="region of interest" description="Disordered" evidence="1">
    <location>
        <begin position="364"/>
        <end position="384"/>
    </location>
</feature>
<dbReference type="GO" id="GO:0047733">
    <property type="term" value="F:CDP-glucose 4,6-dehydratase activity"/>
    <property type="evidence" value="ECO:0007669"/>
    <property type="project" value="UniProtKB-EC"/>
</dbReference>
<dbReference type="Proteomes" id="UP000619295">
    <property type="component" value="Unassembled WGS sequence"/>
</dbReference>
<evidence type="ECO:0000259" key="2">
    <source>
        <dbReference type="Pfam" id="PF16363"/>
    </source>
</evidence>
<accession>A0A927I2D4</accession>
<proteinExistence type="predicted"/>
<dbReference type="InterPro" id="IPR016040">
    <property type="entry name" value="NAD(P)-bd_dom"/>
</dbReference>